<dbReference type="PANTHER" id="PTHR15641">
    <property type="entry name" value="ELONGATOR COMPLEX PROTEIN 5"/>
    <property type="match status" value="1"/>
</dbReference>
<feature type="compositionally biased region" description="Low complexity" evidence="14">
    <location>
        <begin position="16"/>
        <end position="26"/>
    </location>
</feature>
<keyword evidence="9" id="KW-0863">Zinc-finger</keyword>
<keyword evidence="7" id="KW-0819">tRNA processing</keyword>
<comment type="pathway">
    <text evidence="3">tRNA modification; 5-methoxycarbonylmethyl-2-thiouridine-tRNA biosynthesis.</text>
</comment>
<gene>
    <name evidence="16" type="ORF">CLUP02_07967</name>
</gene>
<comment type="similarity">
    <text evidence="4">Belongs to the ELP5 family.</text>
</comment>
<dbReference type="GO" id="GO:0008270">
    <property type="term" value="F:zinc ion binding"/>
    <property type="evidence" value="ECO:0007669"/>
    <property type="project" value="UniProtKB-KW"/>
</dbReference>
<name>A0A9Q8WGG5_9PEZI</name>
<evidence type="ECO:0000256" key="3">
    <source>
        <dbReference type="ARBA" id="ARBA00005043"/>
    </source>
</evidence>
<evidence type="ECO:0000256" key="8">
    <source>
        <dbReference type="ARBA" id="ARBA00022723"/>
    </source>
</evidence>
<dbReference type="InterPro" id="IPR028020">
    <property type="entry name" value="ASX_DEUBAD_dom"/>
</dbReference>
<keyword evidence="8" id="KW-0479">Metal-binding</keyword>
<dbReference type="InterPro" id="IPR044867">
    <property type="entry name" value="DEUBAD_dom"/>
</dbReference>
<feature type="compositionally biased region" description="Basic and acidic residues" evidence="14">
    <location>
        <begin position="42"/>
        <end position="53"/>
    </location>
</feature>
<feature type="region of interest" description="Disordered" evidence="14">
    <location>
        <begin position="711"/>
        <end position="738"/>
    </location>
</feature>
<dbReference type="AlphaFoldDB" id="A0A9Q8WGG5"/>
<dbReference type="InterPro" id="IPR019519">
    <property type="entry name" value="Elp5"/>
</dbReference>
<feature type="compositionally biased region" description="Basic residues" evidence="14">
    <location>
        <begin position="103"/>
        <end position="118"/>
    </location>
</feature>
<keyword evidence="12" id="KW-0804">Transcription</keyword>
<organism evidence="16 17">
    <name type="scientific">Colletotrichum lupini</name>
    <dbReference type="NCBI Taxonomy" id="145971"/>
    <lineage>
        <taxon>Eukaryota</taxon>
        <taxon>Fungi</taxon>
        <taxon>Dikarya</taxon>
        <taxon>Ascomycota</taxon>
        <taxon>Pezizomycotina</taxon>
        <taxon>Sordariomycetes</taxon>
        <taxon>Hypocreomycetidae</taxon>
        <taxon>Glomerellales</taxon>
        <taxon>Glomerellaceae</taxon>
        <taxon>Colletotrichum</taxon>
        <taxon>Colletotrichum acutatum species complex</taxon>
    </lineage>
</organism>
<feature type="compositionally biased region" description="Basic and acidic residues" evidence="14">
    <location>
        <begin position="378"/>
        <end position="387"/>
    </location>
</feature>
<proteinExistence type="inferred from homology"/>
<evidence type="ECO:0000256" key="14">
    <source>
        <dbReference type="SAM" id="MobiDB-lite"/>
    </source>
</evidence>
<evidence type="ECO:0000256" key="10">
    <source>
        <dbReference type="ARBA" id="ARBA00022833"/>
    </source>
</evidence>
<dbReference type="GO" id="GO:0000049">
    <property type="term" value="F:tRNA binding"/>
    <property type="evidence" value="ECO:0007669"/>
    <property type="project" value="TreeGrafter"/>
</dbReference>
<feature type="compositionally biased region" description="Basic and acidic residues" evidence="14">
    <location>
        <begin position="264"/>
        <end position="282"/>
    </location>
</feature>
<keyword evidence="10" id="KW-0862">Zinc</keyword>
<accession>A0A9Q8WGG5</accession>
<dbReference type="GeneID" id="73341969"/>
<sequence>MEGVASDIEMADACAPSSSSSSSSGLSPPPTYSSDYEGLSQKAEKDSSKEIVKETVGSPNAREDAESEAINTQLPGTDLPNMARRSARNSSKPKPATASPPKVAKRKQPTKVVPKKGPKWTTQKLLTDPKSPLASADLRAILCQPAAWDILTKEERAEIVSLFPAGTRIIDAGTDEARPDFDALRNNNNFRHDCATYADNISQGRHDPEWLEQAWVARERRLAGDFDDYVTQKFEDEWSCKVPEGFKPNRGGDAPGPAAPAEAGKAHVEQTEENTDQTKGDVIDKVQVEAEAIKQVTDTKAADTTGDANTAKDNDAREAPGVALGSPLPEDISSAKIGTATTEISLEEQVPESSEVPLGSVSPDNSSQMANHQNPSKQTEKQKGKKPVEVWKNINGEKIRGSRLYLRNCAANSLFHNIAGRFLPRPATMAPSAENHSRSHSLLLFQKLLNLRDGASPLTLVLDSLEQGAAPVLREFVSRAKVAKAKVILLSFATLKRPRGVDVVVRARGKTLKALRAEILSHYPKIDPTAVKGASPSQKTVVLLDSLNELATAASQVLPSFLSSIIMPAVSLVAVYHTDVPLVLPRAVSEYEPHPLTVLSHLATSILRLSGLRQGIERQKARNRSLQEPEWGLGEGREGVLVGLKGDVKSEDYHGVVVEMEVRRRSGRAMAEKFVILPQKLQQVSSSAASTAAAKGSRIFLLSEHPVFAAPEGSGEAEAGRAEDEEPESTFNLGLTEKQRRDREGIVLPYFDAQTDIGAGEGGRILYEMGREDDFDDEEDEI</sequence>
<feature type="compositionally biased region" description="Low complexity" evidence="14">
    <location>
        <begin position="298"/>
        <end position="309"/>
    </location>
</feature>
<evidence type="ECO:0000256" key="5">
    <source>
        <dbReference type="ARBA" id="ARBA00020264"/>
    </source>
</evidence>
<evidence type="ECO:0000256" key="4">
    <source>
        <dbReference type="ARBA" id="ARBA00009567"/>
    </source>
</evidence>
<dbReference type="PANTHER" id="PTHR15641:SF1">
    <property type="entry name" value="ELONGATOR COMPLEX PROTEIN 5"/>
    <property type="match status" value="1"/>
</dbReference>
<feature type="compositionally biased region" description="Low complexity" evidence="14">
    <location>
        <begin position="90"/>
        <end position="102"/>
    </location>
</feature>
<dbReference type="Proteomes" id="UP000830671">
    <property type="component" value="Chromosome 4"/>
</dbReference>
<feature type="region of interest" description="Disordered" evidence="14">
    <location>
        <begin position="1"/>
        <end position="126"/>
    </location>
</feature>
<evidence type="ECO:0000313" key="16">
    <source>
        <dbReference type="EMBL" id="UQC82479.1"/>
    </source>
</evidence>
<evidence type="ECO:0000256" key="6">
    <source>
        <dbReference type="ARBA" id="ARBA00022490"/>
    </source>
</evidence>
<feature type="region of interest" description="Disordered" evidence="14">
    <location>
        <begin position="346"/>
        <end position="387"/>
    </location>
</feature>
<dbReference type="Gene3D" id="3.40.50.300">
    <property type="entry name" value="P-loop containing nucleotide triphosphate hydrolases"/>
    <property type="match status" value="1"/>
</dbReference>
<dbReference type="InterPro" id="IPR027417">
    <property type="entry name" value="P-loop_NTPase"/>
</dbReference>
<feature type="compositionally biased region" description="Low complexity" evidence="14">
    <location>
        <begin position="248"/>
        <end position="263"/>
    </location>
</feature>
<keyword evidence="11" id="KW-0805">Transcription regulation</keyword>
<dbReference type="GO" id="GO:0005829">
    <property type="term" value="C:cytosol"/>
    <property type="evidence" value="ECO:0007669"/>
    <property type="project" value="TreeGrafter"/>
</dbReference>
<evidence type="ECO:0000256" key="7">
    <source>
        <dbReference type="ARBA" id="ARBA00022694"/>
    </source>
</evidence>
<dbReference type="EMBL" id="CP019476">
    <property type="protein sequence ID" value="UQC82479.1"/>
    <property type="molecule type" value="Genomic_DNA"/>
</dbReference>
<dbReference type="PROSITE" id="PS51916">
    <property type="entry name" value="DEUBAD"/>
    <property type="match status" value="1"/>
</dbReference>
<evidence type="ECO:0000256" key="13">
    <source>
        <dbReference type="ARBA" id="ARBA00023242"/>
    </source>
</evidence>
<dbReference type="Pfam" id="PF10483">
    <property type="entry name" value="Elong_Iki1"/>
    <property type="match status" value="1"/>
</dbReference>
<dbReference type="CDD" id="cd19496">
    <property type="entry name" value="Elp5"/>
    <property type="match status" value="1"/>
</dbReference>
<dbReference type="GO" id="GO:0005634">
    <property type="term" value="C:nucleus"/>
    <property type="evidence" value="ECO:0007669"/>
    <property type="project" value="UniProtKB-SubCell"/>
</dbReference>
<evidence type="ECO:0000256" key="11">
    <source>
        <dbReference type="ARBA" id="ARBA00023015"/>
    </source>
</evidence>
<feature type="region of interest" description="Disordered" evidence="14">
    <location>
        <begin position="244"/>
        <end position="282"/>
    </location>
</feature>
<evidence type="ECO:0000259" key="15">
    <source>
        <dbReference type="PROSITE" id="PS51916"/>
    </source>
</evidence>
<feature type="region of interest" description="Disordered" evidence="14">
    <location>
        <begin position="297"/>
        <end position="334"/>
    </location>
</feature>
<dbReference type="Pfam" id="PF13919">
    <property type="entry name" value="ASXH"/>
    <property type="match status" value="1"/>
</dbReference>
<keyword evidence="17" id="KW-1185">Reference proteome</keyword>
<keyword evidence="13" id="KW-0539">Nucleus</keyword>
<evidence type="ECO:0000313" key="17">
    <source>
        <dbReference type="Proteomes" id="UP000830671"/>
    </source>
</evidence>
<dbReference type="GO" id="GO:0033588">
    <property type="term" value="C:elongator holoenzyme complex"/>
    <property type="evidence" value="ECO:0007669"/>
    <property type="project" value="InterPro"/>
</dbReference>
<comment type="subcellular location">
    <subcellularLocation>
        <location evidence="2">Cytoplasm</location>
    </subcellularLocation>
    <subcellularLocation>
        <location evidence="1">Nucleus</location>
    </subcellularLocation>
</comment>
<evidence type="ECO:0000256" key="1">
    <source>
        <dbReference type="ARBA" id="ARBA00004123"/>
    </source>
</evidence>
<dbReference type="RefSeq" id="XP_049144102.1">
    <property type="nucleotide sequence ID" value="XM_049286959.1"/>
</dbReference>
<feature type="compositionally biased region" description="Polar residues" evidence="14">
    <location>
        <begin position="362"/>
        <end position="377"/>
    </location>
</feature>
<evidence type="ECO:0000256" key="12">
    <source>
        <dbReference type="ARBA" id="ARBA00023163"/>
    </source>
</evidence>
<feature type="domain" description="DEUBAD" evidence="15">
    <location>
        <begin position="129"/>
        <end position="243"/>
    </location>
</feature>
<dbReference type="GO" id="GO:0002098">
    <property type="term" value="P:tRNA wobble uridine modification"/>
    <property type="evidence" value="ECO:0007669"/>
    <property type="project" value="InterPro"/>
</dbReference>
<dbReference type="KEGG" id="clup:CLUP02_07967"/>
<evidence type="ECO:0000256" key="2">
    <source>
        <dbReference type="ARBA" id="ARBA00004496"/>
    </source>
</evidence>
<keyword evidence="6" id="KW-0963">Cytoplasm</keyword>
<evidence type="ECO:0000256" key="9">
    <source>
        <dbReference type="ARBA" id="ARBA00022771"/>
    </source>
</evidence>
<reference evidence="16" key="1">
    <citation type="journal article" date="2021" name="Mol. Plant Microbe Interact.">
        <title>Complete Genome Sequence of the Plant-Pathogenic Fungus Colletotrichum lupini.</title>
        <authorList>
            <person name="Baroncelli R."/>
            <person name="Pensec F."/>
            <person name="Da Lio D."/>
            <person name="Boufleur T."/>
            <person name="Vicente I."/>
            <person name="Sarrocco S."/>
            <person name="Picot A."/>
            <person name="Baraldi E."/>
            <person name="Sukno S."/>
            <person name="Thon M."/>
            <person name="Le Floch G."/>
        </authorList>
    </citation>
    <scope>NUCLEOTIDE SEQUENCE</scope>
    <source>
        <strain evidence="16">IMI 504893</strain>
    </source>
</reference>
<protein>
    <recommendedName>
        <fullName evidence="5">Elongator complex protein 5</fullName>
    </recommendedName>
</protein>